<gene>
    <name evidence="1" type="ORF">BO87DRAFT_438808</name>
</gene>
<name>A0A318YHP3_ASPNB</name>
<dbReference type="Gene3D" id="3.30.559.30">
    <property type="entry name" value="Nonribosomal peptide synthetase, condensation domain"/>
    <property type="match status" value="1"/>
</dbReference>
<evidence type="ECO:0000313" key="1">
    <source>
        <dbReference type="EMBL" id="PYH33267.1"/>
    </source>
</evidence>
<dbReference type="RefSeq" id="XP_025478745.1">
    <property type="nucleotide sequence ID" value="XM_025627902.1"/>
</dbReference>
<sequence>MRILLTLTNGAMGQREHPFNPETTAALVQACKQKGFSITSAIHAAYIKVLMKHADPETPTSYISVRQHRRLRPPRILSRVINSNVSQHMATPPPFAVDLLPDTGLDV</sequence>
<accession>A0A318YHP3</accession>
<dbReference type="EMBL" id="KZ821464">
    <property type="protein sequence ID" value="PYH33267.1"/>
    <property type="molecule type" value="Genomic_DNA"/>
</dbReference>
<dbReference type="Proteomes" id="UP000247647">
    <property type="component" value="Unassembled WGS sequence"/>
</dbReference>
<evidence type="ECO:0000313" key="2">
    <source>
        <dbReference type="Proteomes" id="UP000247647"/>
    </source>
</evidence>
<dbReference type="AlphaFoldDB" id="A0A318YHP3"/>
<dbReference type="GeneID" id="37130358"/>
<protein>
    <submittedName>
        <fullName evidence="1">Uncharacterized protein</fullName>
    </submittedName>
</protein>
<keyword evidence="2" id="KW-1185">Reference proteome</keyword>
<proteinExistence type="predicted"/>
<reference evidence="1" key="1">
    <citation type="submission" date="2016-12" db="EMBL/GenBank/DDBJ databases">
        <title>The genomes of Aspergillus section Nigri reveals drivers in fungal speciation.</title>
        <authorList>
            <consortium name="DOE Joint Genome Institute"/>
            <person name="Vesth T.C."/>
            <person name="Nybo J."/>
            <person name="Theobald S."/>
            <person name="Brandl J."/>
            <person name="Frisvad J.C."/>
            <person name="Nielsen K.F."/>
            <person name="Lyhne E.K."/>
            <person name="Kogle M.E."/>
            <person name="Kuo A."/>
            <person name="Riley R."/>
            <person name="Clum A."/>
            <person name="Nolan M."/>
            <person name="Lipzen A."/>
            <person name="Salamov A."/>
            <person name="Henrissat B."/>
            <person name="Wiebenga A."/>
            <person name="De Vries R.P."/>
            <person name="Grigoriev I.V."/>
            <person name="Mortensen U.H."/>
            <person name="Andersen M.R."/>
            <person name="Baker S.E."/>
        </authorList>
    </citation>
    <scope>NUCLEOTIDE SEQUENCE [LARGE SCALE GENOMIC DNA]</scope>
    <source>
        <strain evidence="1">CBS 115656</strain>
    </source>
</reference>
<dbReference type="OrthoDB" id="10605181at2759"/>
<organism evidence="1 2">
    <name type="scientific">Aspergillus neoniger (strain CBS 115656)</name>
    <dbReference type="NCBI Taxonomy" id="1448310"/>
    <lineage>
        <taxon>Eukaryota</taxon>
        <taxon>Fungi</taxon>
        <taxon>Dikarya</taxon>
        <taxon>Ascomycota</taxon>
        <taxon>Pezizomycotina</taxon>
        <taxon>Eurotiomycetes</taxon>
        <taxon>Eurotiomycetidae</taxon>
        <taxon>Eurotiales</taxon>
        <taxon>Aspergillaceae</taxon>
        <taxon>Aspergillus</taxon>
        <taxon>Aspergillus subgen. Circumdati</taxon>
    </lineage>
</organism>
<dbReference type="SUPFAM" id="SSF52777">
    <property type="entry name" value="CoA-dependent acyltransferases"/>
    <property type="match status" value="1"/>
</dbReference>